<dbReference type="InterPro" id="IPR038460">
    <property type="entry name" value="AcetylCoA_hyd_C_sf"/>
</dbReference>
<proteinExistence type="predicted"/>
<dbReference type="InterPro" id="IPR037171">
    <property type="entry name" value="NagB/RpiA_transferase-like"/>
</dbReference>
<organism evidence="2 3">
    <name type="scientific">Desulfosporosinus fructosivorans</name>
    <dbReference type="NCBI Taxonomy" id="2018669"/>
    <lineage>
        <taxon>Bacteria</taxon>
        <taxon>Bacillati</taxon>
        <taxon>Bacillota</taxon>
        <taxon>Clostridia</taxon>
        <taxon>Eubacteriales</taxon>
        <taxon>Desulfitobacteriaceae</taxon>
        <taxon>Desulfosporosinus</taxon>
    </lineage>
</organism>
<dbReference type="Pfam" id="PF13336">
    <property type="entry name" value="AcetylCoA_hyd_C"/>
    <property type="match status" value="1"/>
</dbReference>
<evidence type="ECO:0000259" key="1">
    <source>
        <dbReference type="Pfam" id="PF13336"/>
    </source>
</evidence>
<comment type="caution">
    <text evidence="2">The sequence shown here is derived from an EMBL/GenBank/DDBJ whole genome shotgun (WGS) entry which is preliminary data.</text>
</comment>
<sequence length="742" mass="82522">MNDTPGIIYDDVKKCVDEVIQYVGKDITYCMSLALGKPILFINELYRRAKEDPEIKLKIITALALEKPKGHTDLEKRFLGPLSDRVFEGVLEFDYMLDFRAGKLSKNVEVLEFFCKAGGYLNSPEAQQNHLATNYTHASRDAMALGANVFGQLVGYQEIDGKTMYSMSCNTDVSIEAVRVLKEKRAQGDKVAIIGEANKNMPFMYGDAVMEADTYDIILQGPQYDYELFCPPKDPVALSDHMIGINVSTLIKDGGTIQVGIGALGDAIVSGLILRNEHNDVYQEILQKTNIVTRYEKLIDEWGGTGVFQKGLYGSSEMFVDAFMQMYKSKILKRKVFDSIPLMKLINEGSLTAESIPSDIIEQLIEMKAIHSKLSEEDFSFLTKFGILKDGLTYQLGKIRDGGTEYATDMNDEKNLSEMRVLLGKELRGGQVILGAFFVGPKAFYQALNDMSEEERKLFGMSGVEKVNQLYGGEELRTLQRKDARFVNTGMVVSLLGSIASDQLADGRVVSGIGGQYNFVAMGHALPDARVIMMVKSTKGSGKSLKSNIVFSYGHCSIPKHLRDIIVTEYGIADVRSKPEKQVIAEIINIADSRFQVQLLAQAKKAGKIPLDYEIPEEYRNNLPEKIAALLKPYQTHGVFQAFPFGTDLTEIEIILGGALKGLKRLSNGSRFKLGTGVLLEFLRSVPESAHPFMERLSLEKPSSIKERIMRKLVIFALRNNQSLSNTRLPQIPTSDSKPISS</sequence>
<accession>A0A4Z0QY64</accession>
<feature type="domain" description="Acetyl-CoA hydrolase/transferase C-terminal" evidence="1">
    <location>
        <begin position="440"/>
        <end position="603"/>
    </location>
</feature>
<dbReference type="AlphaFoldDB" id="A0A4Z0QY64"/>
<dbReference type="SUPFAM" id="SSF100950">
    <property type="entry name" value="NagB/RpiA/CoA transferase-like"/>
    <property type="match status" value="1"/>
</dbReference>
<evidence type="ECO:0000313" key="2">
    <source>
        <dbReference type="EMBL" id="TGE35239.1"/>
    </source>
</evidence>
<reference evidence="2 3" key="1">
    <citation type="submission" date="2019-03" db="EMBL/GenBank/DDBJ databases">
        <title>Draft Genome Sequence of Desulfosporosinus fructosivorans Strain 63.6F, Isolated from Marine Sediment in the Baltic Sea.</title>
        <authorList>
            <person name="Hausmann B."/>
            <person name="Vandieken V."/>
            <person name="Pjevac P."/>
            <person name="Schreck K."/>
            <person name="Herbold C.W."/>
            <person name="Loy A."/>
        </authorList>
    </citation>
    <scope>NUCLEOTIDE SEQUENCE [LARGE SCALE GENOMIC DNA]</scope>
    <source>
        <strain evidence="2 3">63.6F</strain>
    </source>
</reference>
<dbReference type="EMBL" id="SPQQ01000017">
    <property type="protein sequence ID" value="TGE35239.1"/>
    <property type="molecule type" value="Genomic_DNA"/>
</dbReference>
<protein>
    <recommendedName>
        <fullName evidence="1">Acetyl-CoA hydrolase/transferase C-terminal domain-containing protein</fullName>
    </recommendedName>
</protein>
<dbReference type="Gene3D" id="3.40.1080.20">
    <property type="entry name" value="Acetyl-CoA hydrolase/transferase C-terminal domain"/>
    <property type="match status" value="1"/>
</dbReference>
<dbReference type="PANTHER" id="PTHR21432">
    <property type="entry name" value="ACETYL-COA HYDROLASE-RELATED"/>
    <property type="match status" value="1"/>
</dbReference>
<name>A0A4Z0QY64_9FIRM</name>
<dbReference type="GO" id="GO:0008775">
    <property type="term" value="F:acetate CoA-transferase activity"/>
    <property type="evidence" value="ECO:0007669"/>
    <property type="project" value="InterPro"/>
</dbReference>
<dbReference type="InterPro" id="IPR026888">
    <property type="entry name" value="AcetylCoA_hyd_C"/>
</dbReference>
<dbReference type="Proteomes" id="UP000298460">
    <property type="component" value="Unassembled WGS sequence"/>
</dbReference>
<dbReference type="PANTHER" id="PTHR21432:SF20">
    <property type="entry name" value="ACETYL-COA HYDROLASE"/>
    <property type="match status" value="1"/>
</dbReference>
<dbReference type="InterPro" id="IPR046433">
    <property type="entry name" value="ActCoA_hydro"/>
</dbReference>
<evidence type="ECO:0000313" key="3">
    <source>
        <dbReference type="Proteomes" id="UP000298460"/>
    </source>
</evidence>
<gene>
    <name evidence="2" type="ORF">E4K67_26280</name>
</gene>
<dbReference type="RefSeq" id="WP_135552207.1">
    <property type="nucleotide sequence ID" value="NZ_SPQQ01000017.1"/>
</dbReference>
<dbReference type="OrthoDB" id="9801795at2"/>
<keyword evidence="3" id="KW-1185">Reference proteome</keyword>
<dbReference type="GO" id="GO:0006083">
    <property type="term" value="P:acetate metabolic process"/>
    <property type="evidence" value="ECO:0007669"/>
    <property type="project" value="InterPro"/>
</dbReference>
<dbReference type="Gene3D" id="3.40.1080.10">
    <property type="entry name" value="Glutaconate Coenzyme A-transferase"/>
    <property type="match status" value="1"/>
</dbReference>
<dbReference type="Gene3D" id="3.30.750.70">
    <property type="entry name" value="4-hydroxybutyrate coenzyme like domains"/>
    <property type="match status" value="1"/>
</dbReference>